<keyword evidence="2" id="KW-0378">Hydrolase</keyword>
<dbReference type="InterPro" id="IPR008538">
    <property type="entry name" value="Uma2"/>
</dbReference>
<dbReference type="Proteomes" id="UP000253529">
    <property type="component" value="Unassembled WGS sequence"/>
</dbReference>
<dbReference type="OrthoDB" id="196625at2"/>
<dbReference type="InterPro" id="IPR011335">
    <property type="entry name" value="Restrct_endonuc-II-like"/>
</dbReference>
<evidence type="ECO:0000313" key="2">
    <source>
        <dbReference type="EMBL" id="RBP16772.1"/>
    </source>
</evidence>
<protein>
    <submittedName>
        <fullName evidence="2">Uma2 family endonuclease</fullName>
    </submittedName>
</protein>
<dbReference type="Pfam" id="PF05685">
    <property type="entry name" value="Uma2"/>
    <property type="match status" value="1"/>
</dbReference>
<dbReference type="PANTHER" id="PTHR35400">
    <property type="entry name" value="SLR1083 PROTEIN"/>
    <property type="match status" value="1"/>
</dbReference>
<dbReference type="PANTHER" id="PTHR35400:SF1">
    <property type="entry name" value="SLR1083 PROTEIN"/>
    <property type="match status" value="1"/>
</dbReference>
<dbReference type="Gene3D" id="3.90.1570.10">
    <property type="entry name" value="tt1808, chain A"/>
    <property type="match status" value="1"/>
</dbReference>
<name>A0A366FQ33_9HYPH</name>
<keyword evidence="3" id="KW-1185">Reference proteome</keyword>
<comment type="caution">
    <text evidence="2">The sequence shown here is derived from an EMBL/GenBank/DDBJ whole genome shotgun (WGS) entry which is preliminary data.</text>
</comment>
<sequence>MSVLPQTPQAPARHRLDVGAYYRMAEAGILAPFQRVELIDGEIFDMNPIGSPHAAVTRRLEQGFARAVADGLLLTSVRNPLRLDPFTEPQPDFVVLPPRADAFAASHPGPDDALLVVEVADSSLAYDRETKLPLYAKFGIVEVWIVDLAARVVEVYRDPAEGRYGSAARMSEGLLTPSRIPAISIDVAALFG</sequence>
<dbReference type="EMBL" id="QNRK01000004">
    <property type="protein sequence ID" value="RBP16772.1"/>
    <property type="molecule type" value="Genomic_DNA"/>
</dbReference>
<evidence type="ECO:0000313" key="3">
    <source>
        <dbReference type="Proteomes" id="UP000253529"/>
    </source>
</evidence>
<reference evidence="2 3" key="1">
    <citation type="submission" date="2018-06" db="EMBL/GenBank/DDBJ databases">
        <title>Genomic Encyclopedia of Type Strains, Phase IV (KMG-IV): sequencing the most valuable type-strain genomes for metagenomic binning, comparative biology and taxonomic classification.</title>
        <authorList>
            <person name="Goeker M."/>
        </authorList>
    </citation>
    <scope>NUCLEOTIDE SEQUENCE [LARGE SCALE GENOMIC DNA]</scope>
    <source>
        <strain evidence="2 3">DSM 24875</strain>
    </source>
</reference>
<dbReference type="CDD" id="cd06260">
    <property type="entry name" value="DUF820-like"/>
    <property type="match status" value="1"/>
</dbReference>
<proteinExistence type="predicted"/>
<keyword evidence="2" id="KW-0255">Endonuclease</keyword>
<dbReference type="SUPFAM" id="SSF52980">
    <property type="entry name" value="Restriction endonuclease-like"/>
    <property type="match status" value="1"/>
</dbReference>
<dbReference type="GO" id="GO:0004519">
    <property type="term" value="F:endonuclease activity"/>
    <property type="evidence" value="ECO:0007669"/>
    <property type="project" value="UniProtKB-KW"/>
</dbReference>
<keyword evidence="2" id="KW-0540">Nuclease</keyword>
<dbReference type="InterPro" id="IPR012296">
    <property type="entry name" value="Nuclease_put_TT1808"/>
</dbReference>
<gene>
    <name evidence="2" type="ORF">DFR50_10449</name>
</gene>
<feature type="domain" description="Putative restriction endonuclease" evidence="1">
    <location>
        <begin position="25"/>
        <end position="169"/>
    </location>
</feature>
<accession>A0A366FQ33</accession>
<dbReference type="AlphaFoldDB" id="A0A366FQ33"/>
<evidence type="ECO:0000259" key="1">
    <source>
        <dbReference type="Pfam" id="PF05685"/>
    </source>
</evidence>
<organism evidence="2 3">
    <name type="scientific">Roseiarcus fermentans</name>
    <dbReference type="NCBI Taxonomy" id="1473586"/>
    <lineage>
        <taxon>Bacteria</taxon>
        <taxon>Pseudomonadati</taxon>
        <taxon>Pseudomonadota</taxon>
        <taxon>Alphaproteobacteria</taxon>
        <taxon>Hyphomicrobiales</taxon>
        <taxon>Roseiarcaceae</taxon>
        <taxon>Roseiarcus</taxon>
    </lineage>
</organism>